<evidence type="ECO:0000259" key="13">
    <source>
        <dbReference type="Pfam" id="PF02355"/>
    </source>
</evidence>
<evidence type="ECO:0000256" key="1">
    <source>
        <dbReference type="ARBA" id="ARBA00004651"/>
    </source>
</evidence>
<dbReference type="FunFam" id="1.20.1640.10:FF:000024">
    <property type="entry name" value="Multifunctional fusion protein"/>
    <property type="match status" value="1"/>
</dbReference>
<dbReference type="InterPro" id="IPR048634">
    <property type="entry name" value="SecD_SecF_C"/>
</dbReference>
<reference evidence="15" key="1">
    <citation type="submission" date="2016-10" db="EMBL/GenBank/DDBJ databases">
        <authorList>
            <person name="Varghese N."/>
            <person name="Submissions S."/>
        </authorList>
    </citation>
    <scope>NUCLEOTIDE SEQUENCE [LARGE SCALE GENOMIC DNA]</scope>
    <source>
        <strain evidence="15">DSM 13577</strain>
    </source>
</reference>
<evidence type="ECO:0000256" key="8">
    <source>
        <dbReference type="ARBA" id="ARBA00023136"/>
    </source>
</evidence>
<keyword evidence="15" id="KW-1185">Reference proteome</keyword>
<keyword evidence="7 12" id="KW-0811">Translocation</keyword>
<dbReference type="GO" id="GO:0006605">
    <property type="term" value="P:protein targeting"/>
    <property type="evidence" value="ECO:0007669"/>
    <property type="project" value="UniProtKB-UniRule"/>
</dbReference>
<comment type="function">
    <text evidence="9 12">Part of the Sec protein translocase complex. Interacts with the SecYEG preprotein conducting channel. SecDF uses the proton motive force (PMF) to complete protein translocation after the ATP-dependent function of SecA.</text>
</comment>
<evidence type="ECO:0000256" key="5">
    <source>
        <dbReference type="ARBA" id="ARBA00022927"/>
    </source>
</evidence>
<keyword evidence="3 12" id="KW-1003">Cell membrane</keyword>
<proteinExistence type="inferred from homology"/>
<organism evidence="14 15">
    <name type="scientific">Anaerobranca gottschalkii DSM 13577</name>
    <dbReference type="NCBI Taxonomy" id="1120990"/>
    <lineage>
        <taxon>Bacteria</taxon>
        <taxon>Bacillati</taxon>
        <taxon>Bacillota</taxon>
        <taxon>Clostridia</taxon>
        <taxon>Eubacteriales</taxon>
        <taxon>Proteinivoracaceae</taxon>
        <taxon>Anaerobranca</taxon>
    </lineage>
</organism>
<name>A0A1I0CS92_9FIRM</name>
<gene>
    <name evidence="12" type="primary">secF</name>
    <name evidence="14" type="ORF">SAMN03080614_10906</name>
</gene>
<evidence type="ECO:0000256" key="11">
    <source>
        <dbReference type="ARBA" id="ARBA00061053"/>
    </source>
</evidence>
<keyword evidence="8 12" id="KW-0472">Membrane</keyword>
<feature type="transmembrane region" description="Helical" evidence="12">
    <location>
        <begin position="184"/>
        <end position="203"/>
    </location>
</feature>
<evidence type="ECO:0000256" key="4">
    <source>
        <dbReference type="ARBA" id="ARBA00022692"/>
    </source>
</evidence>
<evidence type="ECO:0000313" key="14">
    <source>
        <dbReference type="EMBL" id="SET22573.1"/>
    </source>
</evidence>
<feature type="transmembrane region" description="Helical" evidence="12">
    <location>
        <begin position="12"/>
        <end position="36"/>
    </location>
</feature>
<dbReference type="InterPro" id="IPR055344">
    <property type="entry name" value="SecD_SecF_C_bact"/>
</dbReference>
<sequence length="296" mass="32822">MKVKIIERSNLWFTISGIIILIGIISLLTLGLNFGIDFTGGNRIVATFPAGTTVEDIRSVLSEITIDGTNLGNSFIQTLDGDDFSIRTIHLDEEERKLVLDKLGENFGVQSDKTEIDFVGPVVGRELIRNAVIALTLASVLLVVYISFRFEFKFAISAIVALLFDAFVVLTIFSITQIELNQPFVAAILTIVGYSINDTIVVFDRIRENLKYPGKDLAQKVNESISQTLRRSINTSVTTLLVLGAILFFAGDTLKPFAIPLFFGVISGTYSSIFLASPLWHRWKVFEANKKHKKLA</sequence>
<dbReference type="EMBL" id="FOIF01000090">
    <property type="protein sequence ID" value="SET22573.1"/>
    <property type="molecule type" value="Genomic_DNA"/>
</dbReference>
<dbReference type="NCBIfam" id="TIGR00966">
    <property type="entry name" value="transloc_SecF"/>
    <property type="match status" value="1"/>
</dbReference>
<evidence type="ECO:0000256" key="3">
    <source>
        <dbReference type="ARBA" id="ARBA00022475"/>
    </source>
</evidence>
<dbReference type="Proteomes" id="UP000243819">
    <property type="component" value="Unassembled WGS sequence"/>
</dbReference>
<evidence type="ECO:0000256" key="2">
    <source>
        <dbReference type="ARBA" id="ARBA00022448"/>
    </source>
</evidence>
<dbReference type="GO" id="GO:0043952">
    <property type="term" value="P:protein transport by the Sec complex"/>
    <property type="evidence" value="ECO:0007669"/>
    <property type="project" value="UniProtKB-UniRule"/>
</dbReference>
<feature type="transmembrane region" description="Helical" evidence="12">
    <location>
        <begin position="155"/>
        <end position="178"/>
    </location>
</feature>
<accession>A0A1I0CS92</accession>
<dbReference type="GO" id="GO:0005886">
    <property type="term" value="C:plasma membrane"/>
    <property type="evidence" value="ECO:0007669"/>
    <property type="project" value="UniProtKB-SubCell"/>
</dbReference>
<evidence type="ECO:0000256" key="7">
    <source>
        <dbReference type="ARBA" id="ARBA00023010"/>
    </source>
</evidence>
<evidence type="ECO:0000313" key="15">
    <source>
        <dbReference type="Proteomes" id="UP000243819"/>
    </source>
</evidence>
<dbReference type="Pfam" id="PF07549">
    <property type="entry name" value="Sec_GG"/>
    <property type="match status" value="1"/>
</dbReference>
<feature type="domain" description="Protein export membrane protein SecD/SecF C-terminal" evidence="13">
    <location>
        <begin position="104"/>
        <end position="284"/>
    </location>
</feature>
<dbReference type="STRING" id="1120990.SAMN03080614_10906"/>
<dbReference type="RefSeq" id="WP_091351594.1">
    <property type="nucleotide sequence ID" value="NZ_FOIF01000090.1"/>
</dbReference>
<dbReference type="InterPro" id="IPR005665">
    <property type="entry name" value="SecF_bac"/>
</dbReference>
<dbReference type="PANTHER" id="PTHR30081">
    <property type="entry name" value="PROTEIN-EXPORT MEMBRANE PROTEIN SEC"/>
    <property type="match status" value="1"/>
</dbReference>
<keyword evidence="5 12" id="KW-0653">Protein transport</keyword>
<keyword evidence="4 12" id="KW-0812">Transmembrane</keyword>
<keyword evidence="6 12" id="KW-1133">Transmembrane helix</keyword>
<evidence type="ECO:0000256" key="10">
    <source>
        <dbReference type="ARBA" id="ARBA00060856"/>
    </source>
</evidence>
<evidence type="ECO:0000256" key="12">
    <source>
        <dbReference type="HAMAP-Rule" id="MF_01464"/>
    </source>
</evidence>
<dbReference type="HAMAP" id="MF_01464_B">
    <property type="entry name" value="SecF_B"/>
    <property type="match status" value="1"/>
</dbReference>
<dbReference type="PRINTS" id="PR01755">
    <property type="entry name" value="SECFTRNLCASE"/>
</dbReference>
<comment type="subcellular location">
    <subcellularLocation>
        <location evidence="1 12">Cell membrane</location>
        <topology evidence="1 12">Multi-pass membrane protein</topology>
    </subcellularLocation>
</comment>
<dbReference type="Gene3D" id="1.20.1640.10">
    <property type="entry name" value="Multidrug efflux transporter AcrB transmembrane domain"/>
    <property type="match status" value="1"/>
</dbReference>
<dbReference type="PANTHER" id="PTHR30081:SF8">
    <property type="entry name" value="PROTEIN TRANSLOCASE SUBUNIT SECF"/>
    <property type="match status" value="1"/>
</dbReference>
<evidence type="ECO:0000256" key="9">
    <source>
        <dbReference type="ARBA" id="ARBA00059018"/>
    </source>
</evidence>
<feature type="transmembrane region" description="Helical" evidence="12">
    <location>
        <begin position="257"/>
        <end position="280"/>
    </location>
</feature>
<comment type="similarity">
    <text evidence="10">In the C-terminal section; belongs to the SecD/SecF family. SecF subfamily.</text>
</comment>
<dbReference type="InterPro" id="IPR022645">
    <property type="entry name" value="SecD/SecF_bac"/>
</dbReference>
<dbReference type="SUPFAM" id="SSF82866">
    <property type="entry name" value="Multidrug efflux transporter AcrB transmembrane domain"/>
    <property type="match status" value="1"/>
</dbReference>
<dbReference type="NCBIfam" id="TIGR00916">
    <property type="entry name" value="2A0604s01"/>
    <property type="match status" value="1"/>
</dbReference>
<evidence type="ECO:0000256" key="6">
    <source>
        <dbReference type="ARBA" id="ARBA00022989"/>
    </source>
</evidence>
<protein>
    <recommendedName>
        <fullName evidence="12">Protein-export membrane protein SecF</fullName>
    </recommendedName>
</protein>
<feature type="transmembrane region" description="Helical" evidence="12">
    <location>
        <begin position="233"/>
        <end position="251"/>
    </location>
</feature>
<dbReference type="InterPro" id="IPR022646">
    <property type="entry name" value="SecD/SecF_CS"/>
</dbReference>
<dbReference type="InterPro" id="IPR022813">
    <property type="entry name" value="SecD/SecF_arch_bac"/>
</dbReference>
<comment type="subunit">
    <text evidence="12">Forms a complex with SecD. Part of the essential Sec protein translocation apparatus which comprises SecA, SecYEG and auxiliary proteins SecDF. Other proteins may also be involved.</text>
</comment>
<dbReference type="GO" id="GO:0015450">
    <property type="term" value="F:protein-transporting ATPase activity"/>
    <property type="evidence" value="ECO:0007669"/>
    <property type="project" value="InterPro"/>
</dbReference>
<comment type="similarity">
    <text evidence="11">In the N-terminal section; belongs to the SecD/SecF family. SecD subfamily.</text>
</comment>
<keyword evidence="2 12" id="KW-0813">Transport</keyword>
<dbReference type="Pfam" id="PF02355">
    <property type="entry name" value="SecD_SecF_C"/>
    <property type="match status" value="1"/>
</dbReference>
<comment type="similarity">
    <text evidence="12">Belongs to the SecD/SecF family. SecF subfamily.</text>
</comment>
<feature type="transmembrane region" description="Helical" evidence="12">
    <location>
        <begin position="127"/>
        <end position="148"/>
    </location>
</feature>
<dbReference type="GO" id="GO:0065002">
    <property type="term" value="P:intracellular protein transmembrane transport"/>
    <property type="evidence" value="ECO:0007669"/>
    <property type="project" value="UniProtKB-UniRule"/>
</dbReference>
<dbReference type="OrthoDB" id="9805019at2"/>
<dbReference type="AlphaFoldDB" id="A0A1I0CS92"/>